<feature type="signal peptide" evidence="1">
    <location>
        <begin position="1"/>
        <end position="20"/>
    </location>
</feature>
<evidence type="ECO:0000313" key="2">
    <source>
        <dbReference type="EMBL" id="NEV61751.1"/>
    </source>
</evidence>
<dbReference type="AlphaFoldDB" id="A0A6M0JXP7"/>
<feature type="chain" id="PRO_5026782406" description="VPLPA-CTERM sorting domain-containing protein" evidence="1">
    <location>
        <begin position="21"/>
        <end position="248"/>
    </location>
</feature>
<name>A0A6M0JXP7_9GAMM</name>
<dbReference type="EMBL" id="JAAIJQ010000016">
    <property type="protein sequence ID" value="NEV61751.1"/>
    <property type="molecule type" value="Genomic_DNA"/>
</dbReference>
<organism evidence="2 3">
    <name type="scientific">Thiorhodococcus minor</name>
    <dbReference type="NCBI Taxonomy" id="57489"/>
    <lineage>
        <taxon>Bacteria</taxon>
        <taxon>Pseudomonadati</taxon>
        <taxon>Pseudomonadota</taxon>
        <taxon>Gammaproteobacteria</taxon>
        <taxon>Chromatiales</taxon>
        <taxon>Chromatiaceae</taxon>
        <taxon>Thiorhodococcus</taxon>
    </lineage>
</organism>
<gene>
    <name evidence="2" type="ORF">G3446_07580</name>
</gene>
<proteinExistence type="predicted"/>
<dbReference type="Proteomes" id="UP000483379">
    <property type="component" value="Unassembled WGS sequence"/>
</dbReference>
<evidence type="ECO:0000313" key="3">
    <source>
        <dbReference type="Proteomes" id="UP000483379"/>
    </source>
</evidence>
<keyword evidence="3" id="KW-1185">Reference proteome</keyword>
<protein>
    <recommendedName>
        <fullName evidence="4">VPLPA-CTERM sorting domain-containing protein</fullName>
    </recommendedName>
</protein>
<accession>A0A6M0JXP7</accession>
<keyword evidence="1" id="KW-0732">Signal</keyword>
<dbReference type="RefSeq" id="WP_164452222.1">
    <property type="nucleotide sequence ID" value="NZ_JAAIJQ010000016.1"/>
</dbReference>
<reference evidence="2 3" key="1">
    <citation type="submission" date="2020-02" db="EMBL/GenBank/DDBJ databases">
        <title>Genome sequences of Thiorhodococcus mannitoliphagus and Thiorhodococcus minor, purple sulfur photosynthetic bacteria in the gammaproteobacterial family, Chromatiaceae.</title>
        <authorList>
            <person name="Aviles F.A."/>
            <person name="Meyer T.E."/>
            <person name="Kyndt J.A."/>
        </authorList>
    </citation>
    <scope>NUCLEOTIDE SEQUENCE [LARGE SCALE GENOMIC DNA]</scope>
    <source>
        <strain evidence="2 3">DSM 11518</strain>
    </source>
</reference>
<comment type="caution">
    <text evidence="2">The sequence shown here is derived from an EMBL/GenBank/DDBJ whole genome shotgun (WGS) entry which is preliminary data.</text>
</comment>
<evidence type="ECO:0008006" key="4">
    <source>
        <dbReference type="Google" id="ProtNLM"/>
    </source>
</evidence>
<sequence>MSTRLLALMIAMLAFSPGFAGKALALSITYQDGVTSEAAAITEFRTRGGMIAGLEVMAVFSDGESETMSWVANSGASGGVIGSGWSLIQSGDTFRSAWTLSMDGSSSDSTDTPSAIAKLVLNAGPGSSVFDIQSRGTGTRGSELGGAFELEGDYEGLSVTYSDRITISGRSPVGDLYNTLTLAFSEENRFSAGQSLRFVTDMDNLITLASRSVEPLGDGAAVPIPSAVWLFISSLAGLAGIGRWPRKT</sequence>
<evidence type="ECO:0000256" key="1">
    <source>
        <dbReference type="SAM" id="SignalP"/>
    </source>
</evidence>